<keyword evidence="2" id="KW-1185">Reference proteome</keyword>
<dbReference type="STRING" id="333673.A0A3M0K4U2"/>
<dbReference type="EMBL" id="QRBI01000120">
    <property type="protein sequence ID" value="RMC06304.1"/>
    <property type="molecule type" value="Genomic_DNA"/>
</dbReference>
<organism evidence="1 2">
    <name type="scientific">Hirundo rustica rustica</name>
    <dbReference type="NCBI Taxonomy" id="333673"/>
    <lineage>
        <taxon>Eukaryota</taxon>
        <taxon>Metazoa</taxon>
        <taxon>Chordata</taxon>
        <taxon>Craniata</taxon>
        <taxon>Vertebrata</taxon>
        <taxon>Euteleostomi</taxon>
        <taxon>Archelosauria</taxon>
        <taxon>Archosauria</taxon>
        <taxon>Dinosauria</taxon>
        <taxon>Saurischia</taxon>
        <taxon>Theropoda</taxon>
        <taxon>Coelurosauria</taxon>
        <taxon>Aves</taxon>
        <taxon>Neognathae</taxon>
        <taxon>Neoaves</taxon>
        <taxon>Telluraves</taxon>
        <taxon>Australaves</taxon>
        <taxon>Passeriformes</taxon>
        <taxon>Sylvioidea</taxon>
        <taxon>Hirundinidae</taxon>
        <taxon>Hirundo</taxon>
    </lineage>
</organism>
<dbReference type="Proteomes" id="UP000269221">
    <property type="component" value="Unassembled WGS sequence"/>
</dbReference>
<protein>
    <submittedName>
        <fullName evidence="1">Uncharacterized protein</fullName>
    </submittedName>
</protein>
<sequence length="288" mass="32534">MEEPVQTDALLDLTLTNKERLTGEVKIEGCSDRETTAWTSREQTLSSSGICLEESHGINPWNRESSKTANGPLCMNKDLLAELKYIKGKRELGQSIAYKNTRDTVCADFGGAYLTRFEEKTRTRKKNLGITYGLFLKNKIYLQKEVFPGSHPKLFSCKVYPEVSKVAVDERIKQLHEAHRDFGPTSQHFLTSYELLLPAYVSTRLLNPHTEICASTWRYLTGDTSVSDLYLGHSPEKRDVVLNSFKLGEKSSTHFSLLLCECSDYYAKQSLGKLFLAQAVFKRASPAN</sequence>
<evidence type="ECO:0000313" key="1">
    <source>
        <dbReference type="EMBL" id="RMC06304.1"/>
    </source>
</evidence>
<comment type="caution">
    <text evidence="1">The sequence shown here is derived from an EMBL/GenBank/DDBJ whole genome shotgun (WGS) entry which is preliminary data.</text>
</comment>
<gene>
    <name evidence="1" type="ORF">DUI87_15735</name>
</gene>
<reference evidence="1 2" key="1">
    <citation type="submission" date="2018-07" db="EMBL/GenBank/DDBJ databases">
        <title>A high quality draft genome assembly of the barn swallow (H. rustica rustica).</title>
        <authorList>
            <person name="Formenti G."/>
            <person name="Chiara M."/>
            <person name="Poveda L."/>
            <person name="Francoijs K.-J."/>
            <person name="Bonisoli-Alquati A."/>
            <person name="Canova L."/>
            <person name="Gianfranceschi L."/>
            <person name="Horner D.S."/>
            <person name="Saino N."/>
        </authorList>
    </citation>
    <scope>NUCLEOTIDE SEQUENCE [LARGE SCALE GENOMIC DNA]</scope>
    <source>
        <strain evidence="1">Chelidonia</strain>
        <tissue evidence="1">Blood</tissue>
    </source>
</reference>
<dbReference type="AlphaFoldDB" id="A0A3M0K4U2"/>
<proteinExistence type="predicted"/>
<name>A0A3M0K4U2_HIRRU</name>
<accession>A0A3M0K4U2</accession>
<evidence type="ECO:0000313" key="2">
    <source>
        <dbReference type="Proteomes" id="UP000269221"/>
    </source>
</evidence>